<keyword evidence="6" id="KW-0472">Membrane</keyword>
<dbReference type="PROSITE" id="PS00572">
    <property type="entry name" value="GLYCOSYL_HYDROL_F1_1"/>
    <property type="match status" value="1"/>
</dbReference>
<feature type="non-terminal residue" evidence="8">
    <location>
        <position position="1"/>
    </location>
</feature>
<dbReference type="InterPro" id="IPR018120">
    <property type="entry name" value="Glyco_hydro_1_AS"/>
</dbReference>
<keyword evidence="6" id="KW-0812">Transmembrane</keyword>
<dbReference type="InterPro" id="IPR017853">
    <property type="entry name" value="GH"/>
</dbReference>
<dbReference type="EMBL" id="CM003612">
    <property type="protein sequence ID" value="KYP58455.1"/>
    <property type="molecule type" value="Genomic_DNA"/>
</dbReference>
<feature type="chain" id="PRO_5007588713" evidence="7">
    <location>
        <begin position="29"/>
        <end position="1136"/>
    </location>
</feature>
<evidence type="ECO:0000256" key="3">
    <source>
        <dbReference type="ARBA" id="ARBA00023295"/>
    </source>
</evidence>
<dbReference type="Gramene" id="C.cajan_13450.t">
    <property type="protein sequence ID" value="C.cajan_13450.t"/>
    <property type="gene ID" value="C.cajan_13450"/>
</dbReference>
<feature type="transmembrane region" description="Helical" evidence="6">
    <location>
        <begin position="567"/>
        <end position="587"/>
    </location>
</feature>
<dbReference type="Proteomes" id="UP000075243">
    <property type="component" value="Chromosome 10"/>
</dbReference>
<keyword evidence="9" id="KW-1185">Reference proteome</keyword>
<evidence type="ECO:0000256" key="1">
    <source>
        <dbReference type="ARBA" id="ARBA00010838"/>
    </source>
</evidence>
<keyword evidence="7" id="KW-0732">Signal</keyword>
<evidence type="ECO:0000313" key="8">
    <source>
        <dbReference type="EMBL" id="KYP58455.1"/>
    </source>
</evidence>
<keyword evidence="3 5" id="KW-0326">Glycosidase</keyword>
<keyword evidence="6" id="KW-1133">Transmembrane helix</keyword>
<protein>
    <submittedName>
        <fullName evidence="8">Non-cyanogenic beta-glucosidase</fullName>
    </submittedName>
</protein>
<gene>
    <name evidence="8" type="ORF">KK1_013863</name>
</gene>
<dbReference type="InterPro" id="IPR001360">
    <property type="entry name" value="Glyco_hydro_1"/>
</dbReference>
<dbReference type="Pfam" id="PF00232">
    <property type="entry name" value="Glyco_hydro_1"/>
    <property type="match status" value="2"/>
</dbReference>
<dbReference type="AlphaFoldDB" id="A0A151SUI0"/>
<evidence type="ECO:0000256" key="5">
    <source>
        <dbReference type="RuleBase" id="RU004468"/>
    </source>
</evidence>
<evidence type="ECO:0000313" key="9">
    <source>
        <dbReference type="Proteomes" id="UP000075243"/>
    </source>
</evidence>
<evidence type="ECO:0000256" key="6">
    <source>
        <dbReference type="SAM" id="Phobius"/>
    </source>
</evidence>
<dbReference type="GO" id="GO:0008422">
    <property type="term" value="F:beta-glucosidase activity"/>
    <property type="evidence" value="ECO:0007669"/>
    <property type="project" value="TreeGrafter"/>
</dbReference>
<feature type="active site" description="Nucleophile" evidence="4">
    <location>
        <position position="421"/>
    </location>
</feature>
<dbReference type="PANTHER" id="PTHR10353:SF331">
    <property type="entry name" value="GLYCOSIDE HYDROLASE FAMILY 1 PROTEIN"/>
    <property type="match status" value="1"/>
</dbReference>
<feature type="transmembrane region" description="Helical" evidence="6">
    <location>
        <begin position="630"/>
        <end position="647"/>
    </location>
</feature>
<dbReference type="OMA" id="RKPHCVD"/>
<sequence length="1136" mass="130272">LTDMACNEFFLFIFFFFALVSKLPSITCSGPLASIVDVDSLNRTSFPRDFIFGTASAAYQYEGAAEEGGRGPSIWDTFTHQYPERIRDRSNGDVAVDQYHRYKEDIQIIKNMNMDAYRFSISWSRILPKGKLSEGVNKEGIEYYNKVINELLANGLEPCVTLFHWDLPQALEDEYGGFLSPHIVNDFEDYADLCFKEFGDRVKYWITLNEPWSYSRNAYAAGIFAPARCSKWLNPNCTDGDSGKEPYLASHYLLLAHGAAVQVYKKNYQASQKGLIGITLISNWFVPLSNNKSDEDAVQRALDFMFGWYMGPLTSGDYPQTMRSLVGERLPKFSKQEAKLINGSFDFLGLNYYTTYYATDAPDAKPNYITDCKVNLTSTRNGVLIGPKTGSSWLFVYPKGFRELLLYTKEKYNNPLIYITENGMSEIIDPTQPLEESLQDTYRFDYFYHHLFYLHSAMRDGVNVKGYFAWSLLDNFEWNDGYTVRFGIHYVDYKNDLKRHQKLSAKWFTNFLKKSNNYSFYIIFVSFRVVNYYTSNYASNAPKLSNGKSSYATDSNANFTTPCLSYMYIYIAMSNITYILLFIYFILYITSFVIIFVGRFNLVICLFKGFGELLLHIKEMYKNPDMAHEAFFLFAIVSTLALSVTFAERVSAIHDVSSLNRSTFPPGFIFGTASSSYQYEGAAKEGGKGPSVWDTFTHKHPDMIAGRSNGDVAVDQYHRYKEDVGIMKYMNLDAYRFSISWPRILPKGKLSGGINPEGIKYYNNLIDELLANGLEPFVTLFHWDLPQALEDEYGGFLSSHIINDFQDFAELCFKEFGDRVKHWITLNEPLSYSLFAYTLGMMPPNRCSKWLNPNCTGGGSGKEPYIVSHHQLLAHAAAVQVYKKKYQVSQKGIIGITLVTNWFEPLSDNKLDKDAAQRAIDFMFGWFMGPLTSGEYPQSMRSLVGKRLPKFSIQQVKLINGSFDFLGLNYYTSNYASNAPKLSNGKPNYVTDSNANLTTERNGIPIGPVAASNWLYVYPRGIKELLLYIKEKYNNPLIYITENGIDEFNDPTLSLEEALLDTFRIDYHFRHLFYLHSAIRNGANIKGYFAWSLLDNFEWNSGYTVRFGINFVDYKNGLKRHQKLSANWFKKFLKKY</sequence>
<proteinExistence type="inferred from homology"/>
<dbReference type="PROSITE" id="PS00653">
    <property type="entry name" value="GLYCOSYL_HYDROL_F1_2"/>
    <property type="match status" value="2"/>
</dbReference>
<reference evidence="8 9" key="1">
    <citation type="journal article" date="2012" name="Nat. Biotechnol.">
        <title>Draft genome sequence of pigeonpea (Cajanus cajan), an orphan legume crop of resource-poor farmers.</title>
        <authorList>
            <person name="Varshney R.K."/>
            <person name="Chen W."/>
            <person name="Li Y."/>
            <person name="Bharti A.K."/>
            <person name="Saxena R.K."/>
            <person name="Schlueter J.A."/>
            <person name="Donoghue M.T."/>
            <person name="Azam S."/>
            <person name="Fan G."/>
            <person name="Whaley A.M."/>
            <person name="Farmer A.D."/>
            <person name="Sheridan J."/>
            <person name="Iwata A."/>
            <person name="Tuteja R."/>
            <person name="Penmetsa R.V."/>
            <person name="Wu W."/>
            <person name="Upadhyaya H.D."/>
            <person name="Yang S.P."/>
            <person name="Shah T."/>
            <person name="Saxena K.B."/>
            <person name="Michael T."/>
            <person name="McCombie W.R."/>
            <person name="Yang B."/>
            <person name="Zhang G."/>
            <person name="Yang H."/>
            <person name="Wang J."/>
            <person name="Spillane C."/>
            <person name="Cook D.R."/>
            <person name="May G.D."/>
            <person name="Xu X."/>
            <person name="Jackson S.A."/>
        </authorList>
    </citation>
    <scope>NUCLEOTIDE SEQUENCE [LARGE SCALE GENOMIC DNA]</scope>
    <source>
        <strain evidence="9">cv. Asha</strain>
    </source>
</reference>
<accession>A0A151SUI0</accession>
<dbReference type="InterPro" id="IPR033132">
    <property type="entry name" value="GH_1_N_CS"/>
</dbReference>
<name>A0A151SUI0_CAJCA</name>
<organism evidence="8 9">
    <name type="scientific">Cajanus cajan</name>
    <name type="common">Pigeon pea</name>
    <name type="synonym">Cajanus indicus</name>
    <dbReference type="NCBI Taxonomy" id="3821"/>
    <lineage>
        <taxon>Eukaryota</taxon>
        <taxon>Viridiplantae</taxon>
        <taxon>Streptophyta</taxon>
        <taxon>Embryophyta</taxon>
        <taxon>Tracheophyta</taxon>
        <taxon>Spermatophyta</taxon>
        <taxon>Magnoliopsida</taxon>
        <taxon>eudicotyledons</taxon>
        <taxon>Gunneridae</taxon>
        <taxon>Pentapetalae</taxon>
        <taxon>rosids</taxon>
        <taxon>fabids</taxon>
        <taxon>Fabales</taxon>
        <taxon>Fabaceae</taxon>
        <taxon>Papilionoideae</taxon>
        <taxon>50 kb inversion clade</taxon>
        <taxon>NPAAA clade</taxon>
        <taxon>indigoferoid/millettioid clade</taxon>
        <taxon>Phaseoleae</taxon>
        <taxon>Cajanus</taxon>
    </lineage>
</organism>
<evidence type="ECO:0000256" key="2">
    <source>
        <dbReference type="ARBA" id="ARBA00022801"/>
    </source>
</evidence>
<dbReference type="Gene3D" id="3.20.20.80">
    <property type="entry name" value="Glycosidases"/>
    <property type="match status" value="2"/>
</dbReference>
<dbReference type="SUPFAM" id="SSF51445">
    <property type="entry name" value="(Trans)glycosidases"/>
    <property type="match status" value="2"/>
</dbReference>
<dbReference type="FunFam" id="3.20.20.80:FF:000020">
    <property type="entry name" value="Beta-glucosidase 12"/>
    <property type="match status" value="2"/>
</dbReference>
<dbReference type="PANTHER" id="PTHR10353">
    <property type="entry name" value="GLYCOSYL HYDROLASE"/>
    <property type="match status" value="1"/>
</dbReference>
<dbReference type="GO" id="GO:0005975">
    <property type="term" value="P:carbohydrate metabolic process"/>
    <property type="evidence" value="ECO:0007669"/>
    <property type="project" value="InterPro"/>
</dbReference>
<evidence type="ECO:0000256" key="4">
    <source>
        <dbReference type="PROSITE-ProRule" id="PRU10055"/>
    </source>
</evidence>
<dbReference type="PRINTS" id="PR00131">
    <property type="entry name" value="GLHYDRLASE1"/>
</dbReference>
<comment type="similarity">
    <text evidence="1">Belongs to the glycosyl hydrolase 1 family.</text>
</comment>
<feature type="signal peptide" evidence="7">
    <location>
        <begin position="1"/>
        <end position="28"/>
    </location>
</feature>
<keyword evidence="2 5" id="KW-0378">Hydrolase</keyword>
<evidence type="ECO:0000256" key="7">
    <source>
        <dbReference type="SAM" id="SignalP"/>
    </source>
</evidence>